<evidence type="ECO:0000256" key="1">
    <source>
        <dbReference type="SAM" id="MobiDB-lite"/>
    </source>
</evidence>
<organism evidence="2 3">
    <name type="scientific">Solanum stoloniferum</name>
    <dbReference type="NCBI Taxonomy" id="62892"/>
    <lineage>
        <taxon>Eukaryota</taxon>
        <taxon>Viridiplantae</taxon>
        <taxon>Streptophyta</taxon>
        <taxon>Embryophyta</taxon>
        <taxon>Tracheophyta</taxon>
        <taxon>Spermatophyta</taxon>
        <taxon>Magnoliopsida</taxon>
        <taxon>eudicotyledons</taxon>
        <taxon>Gunneridae</taxon>
        <taxon>Pentapetalae</taxon>
        <taxon>asterids</taxon>
        <taxon>lamiids</taxon>
        <taxon>Solanales</taxon>
        <taxon>Solanaceae</taxon>
        <taxon>Solanoideae</taxon>
        <taxon>Solaneae</taxon>
        <taxon>Solanum</taxon>
    </lineage>
</organism>
<sequence>TTSNVHNGNNTIPNDPTLLLVLFSSEQQRRSSTPTTPTSSSLSASRNNSSSTRPHCPYVPLLSVESTRKSRPTTLQPNPSPSRPFPHFKGFSKGRRDLDFGNWKFHPFSPKSTQNSLYINIRLLSDWGAEGEIFEFSCKVSRLCLRNFKPIF</sequence>
<reference evidence="2 3" key="1">
    <citation type="submission" date="2024-05" db="EMBL/GenBank/DDBJ databases">
        <title>De novo assembly of an allotetraploid wild potato.</title>
        <authorList>
            <person name="Hosaka A.J."/>
        </authorList>
    </citation>
    <scope>NUCLEOTIDE SEQUENCE [LARGE SCALE GENOMIC DNA]</scope>
    <source>
        <tissue evidence="2">Young leaves</tissue>
    </source>
</reference>
<dbReference type="Proteomes" id="UP001627284">
    <property type="component" value="Unassembled WGS sequence"/>
</dbReference>
<keyword evidence="3" id="KW-1185">Reference proteome</keyword>
<gene>
    <name evidence="2" type="ORF">AABB24_021331</name>
</gene>
<protein>
    <submittedName>
        <fullName evidence="2">Uncharacterized protein</fullName>
    </submittedName>
</protein>
<comment type="caution">
    <text evidence="2">The sequence shown here is derived from an EMBL/GenBank/DDBJ whole genome shotgun (WGS) entry which is preliminary data.</text>
</comment>
<accession>A0ABD2SUM7</accession>
<proteinExistence type="predicted"/>
<feature type="region of interest" description="Disordered" evidence="1">
    <location>
        <begin position="26"/>
        <end position="88"/>
    </location>
</feature>
<feature type="compositionally biased region" description="Low complexity" evidence="1">
    <location>
        <begin position="30"/>
        <end position="54"/>
    </location>
</feature>
<dbReference type="AlphaFoldDB" id="A0ABD2SUM7"/>
<evidence type="ECO:0000313" key="2">
    <source>
        <dbReference type="EMBL" id="KAL3347602.1"/>
    </source>
</evidence>
<dbReference type="EMBL" id="JBJKTR010000013">
    <property type="protein sequence ID" value="KAL3347602.1"/>
    <property type="molecule type" value="Genomic_DNA"/>
</dbReference>
<evidence type="ECO:0000313" key="3">
    <source>
        <dbReference type="Proteomes" id="UP001627284"/>
    </source>
</evidence>
<name>A0ABD2SUM7_9SOLN</name>
<feature type="non-terminal residue" evidence="2">
    <location>
        <position position="1"/>
    </location>
</feature>